<dbReference type="InterPro" id="IPR022260">
    <property type="entry name" value="Integr_conj_element_PilL"/>
</dbReference>
<evidence type="ECO:0000313" key="4">
    <source>
        <dbReference type="Proteomes" id="UP001107961"/>
    </source>
</evidence>
<name>A0A9Q3W5K6_9GAMM</name>
<dbReference type="EMBL" id="JAJVKT010000012">
    <property type="protein sequence ID" value="MCE7509170.1"/>
    <property type="molecule type" value="Genomic_DNA"/>
</dbReference>
<comment type="caution">
    <text evidence="3">The sequence shown here is derived from an EMBL/GenBank/DDBJ whole genome shotgun (WGS) entry which is preliminary data.</text>
</comment>
<feature type="region of interest" description="Disordered" evidence="1">
    <location>
        <begin position="185"/>
        <end position="211"/>
    </location>
</feature>
<keyword evidence="2" id="KW-0732">Signal</keyword>
<dbReference type="RefSeq" id="WP_163123712.1">
    <property type="nucleotide sequence ID" value="NZ_JAJVKT010000012.1"/>
</dbReference>
<organism evidence="3 4">
    <name type="scientific">Alloalcanivorax xenomutans</name>
    <dbReference type="NCBI Taxonomy" id="1094342"/>
    <lineage>
        <taxon>Bacteria</taxon>
        <taxon>Pseudomonadati</taxon>
        <taxon>Pseudomonadota</taxon>
        <taxon>Gammaproteobacteria</taxon>
        <taxon>Oceanospirillales</taxon>
        <taxon>Alcanivoracaceae</taxon>
        <taxon>Alloalcanivorax</taxon>
    </lineage>
</organism>
<evidence type="ECO:0000256" key="2">
    <source>
        <dbReference type="SAM" id="SignalP"/>
    </source>
</evidence>
<feature type="chain" id="PRO_5040199553" description="Type IV pili sensor histidine kinase and response regulator" evidence="2">
    <location>
        <begin position="28"/>
        <end position="245"/>
    </location>
</feature>
<reference evidence="3" key="1">
    <citation type="submission" date="2022-01" db="EMBL/GenBank/DDBJ databases">
        <authorList>
            <person name="Karlyshev A.V."/>
            <person name="Jaspars M."/>
        </authorList>
    </citation>
    <scope>NUCLEOTIDE SEQUENCE</scope>
    <source>
        <strain evidence="3">AGSA3-2</strain>
    </source>
</reference>
<dbReference type="Proteomes" id="UP001107961">
    <property type="component" value="Unassembled WGS sequence"/>
</dbReference>
<evidence type="ECO:0008006" key="5">
    <source>
        <dbReference type="Google" id="ProtNLM"/>
    </source>
</evidence>
<feature type="compositionally biased region" description="Polar residues" evidence="1">
    <location>
        <begin position="193"/>
        <end position="204"/>
    </location>
</feature>
<proteinExistence type="predicted"/>
<keyword evidence="4" id="KW-1185">Reference proteome</keyword>
<sequence>MNRSLLSIVSVLSLPLALLLGACSAMPPDHPTSASADTPTPPALSQAHAANGLTDAPPDLYTMETVSDAPKVVRTGRYQLWELGTSSGQQQLINQVVRVAIPSTLSVTVKDALMHLLAGTGYHLCDGVPPDLANQPLPLTHRNLGPASLQEALQVLAGPAWVLQQDPRRREVCFRTRFPAHVSAIDEGGPTRHISQTRQTTTTAAHPVAGESPTANAACPYCASEHAHLARMKTRLDPSLKMESE</sequence>
<dbReference type="NCBIfam" id="TIGR03748">
    <property type="entry name" value="conj_PilL"/>
    <property type="match status" value="1"/>
</dbReference>
<protein>
    <recommendedName>
        <fullName evidence="5">Type IV pili sensor histidine kinase and response regulator</fullName>
    </recommendedName>
</protein>
<dbReference type="AlphaFoldDB" id="A0A9Q3W5K6"/>
<evidence type="ECO:0000313" key="3">
    <source>
        <dbReference type="EMBL" id="MCE7509170.1"/>
    </source>
</evidence>
<feature type="region of interest" description="Disordered" evidence="1">
    <location>
        <begin position="29"/>
        <end position="60"/>
    </location>
</feature>
<gene>
    <name evidence="3" type="ORF">LZG35_11030</name>
</gene>
<accession>A0A9Q3W5K6</accession>
<dbReference type="PROSITE" id="PS51257">
    <property type="entry name" value="PROKAR_LIPOPROTEIN"/>
    <property type="match status" value="1"/>
</dbReference>
<evidence type="ECO:0000256" key="1">
    <source>
        <dbReference type="SAM" id="MobiDB-lite"/>
    </source>
</evidence>
<feature type="signal peptide" evidence="2">
    <location>
        <begin position="1"/>
        <end position="27"/>
    </location>
</feature>